<dbReference type="RefSeq" id="WP_007307732.1">
    <property type="nucleotide sequence ID" value="NZ_AADV02000140.1"/>
</dbReference>
<dbReference type="GO" id="GO:0030089">
    <property type="term" value="C:phycobilisome"/>
    <property type="evidence" value="ECO:0007669"/>
    <property type="project" value="UniProtKB-KW"/>
</dbReference>
<protein>
    <submittedName>
        <fullName evidence="3">PBS lyase HEAT-like repeat</fullName>
    </submittedName>
</protein>
<dbReference type="OrthoDB" id="527225at2"/>
<name>Q4BX58_CROWT</name>
<dbReference type="InterPro" id="IPR011989">
    <property type="entry name" value="ARM-like"/>
</dbReference>
<dbReference type="GO" id="GO:0016491">
    <property type="term" value="F:oxidoreductase activity"/>
    <property type="evidence" value="ECO:0007669"/>
    <property type="project" value="TreeGrafter"/>
</dbReference>
<accession>Q4BX58</accession>
<dbReference type="InterPro" id="IPR004155">
    <property type="entry name" value="PBS_lyase_HEAT"/>
</dbReference>
<dbReference type="AlphaFoldDB" id="Q4BX58"/>
<evidence type="ECO:0000256" key="1">
    <source>
        <dbReference type="ARBA" id="ARBA00022549"/>
    </source>
</evidence>
<dbReference type="SMART" id="SM00567">
    <property type="entry name" value="EZ_HEAT"/>
    <property type="match status" value="3"/>
</dbReference>
<dbReference type="PANTHER" id="PTHR12697:SF5">
    <property type="entry name" value="DEOXYHYPUSINE HYDROXYLASE"/>
    <property type="match status" value="1"/>
</dbReference>
<dbReference type="SUPFAM" id="SSF48371">
    <property type="entry name" value="ARM repeat"/>
    <property type="match status" value="1"/>
</dbReference>
<dbReference type="KEGG" id="cwa:CwatDRAFT_0665"/>
<keyword evidence="1" id="KW-0042">Antenna complex</keyword>
<dbReference type="EMBL" id="AADV02000140">
    <property type="protein sequence ID" value="EAM48493.1"/>
    <property type="molecule type" value="Genomic_DNA"/>
</dbReference>
<evidence type="ECO:0000256" key="2">
    <source>
        <dbReference type="ARBA" id="ARBA00022738"/>
    </source>
</evidence>
<sequence>MNSPFLNLFPGLTEEKAIELLETPVEQLKEKYHRYLAAAHLVNFPSERSIAALIKVLQDPHPARENRQAQRKAIESLGRLKVADAIEVMRPFLADSDRYMVENTVWAIGEISTSDKDILEEIAQLLNKEGQIYRVIIQTLAKLNYQPALDRIAPFTESEDSAIACAAITAKSKLSGDNTQVHHIIHFLNDKNIHARRGAIQDLMDLEYNQAIPNIAVAPVSQSLRLRGMRFLADKAQEKDNFDFSEVESSFDLAIWDHPQDLKMAYEYSEKPTLERVIEDLYNTNFGYCYLASKAMLEFYPQEGDVLKQSFDENAQEDYGAHYHIIKLFGWLKYEPAYELFLDTLLNLGDKFVKSRIAAAISLGYLGDKQAIPHLKVGLESEVWKLKYACLLSLEYLGDSSGKTLCYNDSDWLIQKKIS</sequence>
<dbReference type="PANTHER" id="PTHR12697">
    <property type="entry name" value="PBS LYASE HEAT-LIKE PROTEIN"/>
    <property type="match status" value="1"/>
</dbReference>
<evidence type="ECO:0000313" key="4">
    <source>
        <dbReference type="Proteomes" id="UP000003922"/>
    </source>
</evidence>
<gene>
    <name evidence="3" type="ORF">CwatDRAFT_0665</name>
</gene>
<dbReference type="Pfam" id="PF03130">
    <property type="entry name" value="HEAT_PBS"/>
    <property type="match status" value="2"/>
</dbReference>
<reference evidence="3" key="2">
    <citation type="submission" date="2005-06" db="EMBL/GenBank/DDBJ databases">
        <title>Sequencing of the draft genome and assembly of Crocosphaera watsonii WH 8501.</title>
        <authorList>
            <consortium name="US DOE Joint Genome Institute (JGI-PGF)"/>
            <person name="Copeland A."/>
            <person name="Lucas S."/>
            <person name="Lapidus A."/>
            <person name="Barry K."/>
            <person name="Detter C."/>
            <person name="Glavina T."/>
            <person name="Hammon N."/>
            <person name="Israni S."/>
            <person name="Pitluck S."/>
            <person name="Richardson P."/>
        </authorList>
    </citation>
    <scope>NUCLEOTIDE SEQUENCE [LARGE SCALE GENOMIC DNA]</scope>
    <source>
        <strain evidence="3">WH 8501</strain>
    </source>
</reference>
<dbReference type="Gene3D" id="1.25.10.10">
    <property type="entry name" value="Leucine-rich Repeat Variant"/>
    <property type="match status" value="2"/>
</dbReference>
<keyword evidence="2" id="KW-0605">Phycobilisome</keyword>
<keyword evidence="4" id="KW-1185">Reference proteome</keyword>
<reference evidence="3" key="1">
    <citation type="submission" date="2004-02" db="EMBL/GenBank/DDBJ databases">
        <authorList>
            <consortium name="DOE Joint Genome Institute"/>
        </authorList>
    </citation>
    <scope>NUCLEOTIDE SEQUENCE [LARGE SCALE GENOMIC DNA]</scope>
    <source>
        <strain evidence="3">WH 8501</strain>
    </source>
</reference>
<dbReference type="GO" id="GO:0016829">
    <property type="term" value="F:lyase activity"/>
    <property type="evidence" value="ECO:0007669"/>
    <property type="project" value="UniProtKB-KW"/>
</dbReference>
<proteinExistence type="predicted"/>
<dbReference type="InterPro" id="IPR016024">
    <property type="entry name" value="ARM-type_fold"/>
</dbReference>
<dbReference type="Proteomes" id="UP000003922">
    <property type="component" value="Unassembled WGS sequence"/>
</dbReference>
<organism evidence="3 4">
    <name type="scientific">Crocosphaera watsonii WH 8501</name>
    <dbReference type="NCBI Taxonomy" id="165597"/>
    <lineage>
        <taxon>Bacteria</taxon>
        <taxon>Bacillati</taxon>
        <taxon>Cyanobacteriota</taxon>
        <taxon>Cyanophyceae</taxon>
        <taxon>Oscillatoriophycideae</taxon>
        <taxon>Chroococcales</taxon>
        <taxon>Aphanothecaceae</taxon>
        <taxon>Crocosphaera</taxon>
    </lineage>
</organism>
<reference evidence="3" key="3">
    <citation type="submission" date="2016-12" db="EMBL/GenBank/DDBJ databases">
        <title>Annotation of the draft genome assembly of Crocosphaera watsonii WH 8501.</title>
        <authorList>
            <consortium name="US DOE Joint Genome Institute (JGI-ORNL)"/>
            <person name="Larimer F."/>
            <person name="Land M."/>
        </authorList>
    </citation>
    <scope>NUCLEOTIDE SEQUENCE</scope>
    <source>
        <strain evidence="3">WH 8501</strain>
    </source>
</reference>
<comment type="caution">
    <text evidence="3">The sequence shown here is derived from an EMBL/GenBank/DDBJ whole genome shotgun (WGS) entry which is preliminary data.</text>
</comment>
<evidence type="ECO:0000313" key="3">
    <source>
        <dbReference type="EMBL" id="EAM48493.1"/>
    </source>
</evidence>